<dbReference type="PANTHER" id="PTHR43280">
    <property type="entry name" value="ARAC-FAMILY TRANSCRIPTIONAL REGULATOR"/>
    <property type="match status" value="1"/>
</dbReference>
<dbReference type="PRINTS" id="PR00032">
    <property type="entry name" value="HTHARAC"/>
</dbReference>
<accession>U5MPS7</accession>
<feature type="domain" description="HTH araC/xylS-type" evidence="4">
    <location>
        <begin position="194"/>
        <end position="292"/>
    </location>
</feature>
<dbReference type="SMART" id="SM00342">
    <property type="entry name" value="HTH_ARAC"/>
    <property type="match status" value="1"/>
</dbReference>
<dbReference type="PANTHER" id="PTHR43280:SF28">
    <property type="entry name" value="HTH-TYPE TRANSCRIPTIONAL ACTIVATOR RHAS"/>
    <property type="match status" value="1"/>
</dbReference>
<dbReference type="Pfam" id="PF12833">
    <property type="entry name" value="HTH_18"/>
    <property type="match status" value="1"/>
</dbReference>
<organism evidence="5 6">
    <name type="scientific">Clostridium saccharobutylicum DSM 13864</name>
    <dbReference type="NCBI Taxonomy" id="1345695"/>
    <lineage>
        <taxon>Bacteria</taxon>
        <taxon>Bacillati</taxon>
        <taxon>Bacillota</taxon>
        <taxon>Clostridia</taxon>
        <taxon>Eubacteriales</taxon>
        <taxon>Clostridiaceae</taxon>
        <taxon>Clostridium</taxon>
    </lineage>
</organism>
<dbReference type="OrthoDB" id="324626at2"/>
<dbReference type="GeneID" id="55474304"/>
<evidence type="ECO:0000256" key="2">
    <source>
        <dbReference type="ARBA" id="ARBA00023125"/>
    </source>
</evidence>
<dbReference type="GO" id="GO:0003700">
    <property type="term" value="F:DNA-binding transcription factor activity"/>
    <property type="evidence" value="ECO:0007669"/>
    <property type="project" value="InterPro"/>
</dbReference>
<dbReference type="InterPro" id="IPR009057">
    <property type="entry name" value="Homeodomain-like_sf"/>
</dbReference>
<dbReference type="PROSITE" id="PS01124">
    <property type="entry name" value="HTH_ARAC_FAMILY_2"/>
    <property type="match status" value="1"/>
</dbReference>
<reference evidence="5 6" key="1">
    <citation type="journal article" date="2013" name="Genome Announc.">
        <title>Complete Genome Sequence of the Solvent Producer Clostridium saccharobutylicum NCP262 (DSM 13864).</title>
        <authorList>
            <person name="Poehlein A."/>
            <person name="Hartwich K."/>
            <person name="Krabben P."/>
            <person name="Ehrenreich A."/>
            <person name="Liebl W."/>
            <person name="Durre P."/>
            <person name="Gottschalk G."/>
            <person name="Daniel R."/>
        </authorList>
    </citation>
    <scope>NUCLEOTIDE SEQUENCE [LARGE SCALE GENOMIC DNA]</scope>
    <source>
        <strain evidence="5">DSM 13864</strain>
    </source>
</reference>
<evidence type="ECO:0000256" key="1">
    <source>
        <dbReference type="ARBA" id="ARBA00023015"/>
    </source>
</evidence>
<dbReference type="InterPro" id="IPR020449">
    <property type="entry name" value="Tscrpt_reg_AraC-type_HTH"/>
</dbReference>
<dbReference type="EMBL" id="CP006721">
    <property type="protein sequence ID" value="AGX42814.1"/>
    <property type="molecule type" value="Genomic_DNA"/>
</dbReference>
<sequence>MFITEKDMKNIRNLVGNDITADNLKYVDVYVSDKLGIFIPSIGFCEYAIKPNHSHPSYSFVIFFSNEQKMLDIKFQVPDSYYITTAMSPKISHEEKKDDTFNRYIAIFINADFFNEQYILYDFNKPKNYFWDQFIVKKDIINFIKKFISEYEGNTLGKDKLLDSLSLIITHELIRSMLKLDNIKDITLKKNEIQISIDYMNQHFEEKITLDSLSNLTNISKSNFNRVFKKETGISPIEYLINIRLVKAKKFLREKNINITEISAKCGFYSCSHFSACFTKQLGLSPSDYHSYFNK</sequence>
<dbReference type="RefSeq" id="WP_022745559.1">
    <property type="nucleotide sequence ID" value="NC_022571.1"/>
</dbReference>
<name>U5MPS7_CLOSA</name>
<proteinExistence type="predicted"/>
<dbReference type="SUPFAM" id="SSF46689">
    <property type="entry name" value="Homeodomain-like"/>
    <property type="match status" value="2"/>
</dbReference>
<evidence type="ECO:0000259" key="4">
    <source>
        <dbReference type="PROSITE" id="PS01124"/>
    </source>
</evidence>
<keyword evidence="6" id="KW-1185">Reference proteome</keyword>
<keyword evidence="2" id="KW-0238">DNA-binding</keyword>
<evidence type="ECO:0000313" key="6">
    <source>
        <dbReference type="Proteomes" id="UP000017118"/>
    </source>
</evidence>
<dbReference type="Proteomes" id="UP000017118">
    <property type="component" value="Chromosome"/>
</dbReference>
<dbReference type="GO" id="GO:0043565">
    <property type="term" value="F:sequence-specific DNA binding"/>
    <property type="evidence" value="ECO:0007669"/>
    <property type="project" value="InterPro"/>
</dbReference>
<dbReference type="KEGG" id="csb:CLSA_c18210"/>
<dbReference type="InterPro" id="IPR018060">
    <property type="entry name" value="HTH_AraC"/>
</dbReference>
<keyword evidence="3" id="KW-0804">Transcription</keyword>
<evidence type="ECO:0000256" key="3">
    <source>
        <dbReference type="ARBA" id="ARBA00023163"/>
    </source>
</evidence>
<dbReference type="PATRIC" id="fig|1345695.10.peg.3961"/>
<dbReference type="HOGENOM" id="CLU_000445_88_6_9"/>
<dbReference type="Gene3D" id="1.10.10.60">
    <property type="entry name" value="Homeodomain-like"/>
    <property type="match status" value="2"/>
</dbReference>
<dbReference type="InterPro" id="IPR018062">
    <property type="entry name" value="HTH_AraC-typ_CS"/>
</dbReference>
<keyword evidence="1" id="KW-0805">Transcription regulation</keyword>
<dbReference type="eggNOG" id="COG2207">
    <property type="taxonomic scope" value="Bacteria"/>
</dbReference>
<protein>
    <submittedName>
        <fullName evidence="5">Transcriptional regulator, AraC family</fullName>
    </submittedName>
</protein>
<evidence type="ECO:0000313" key="5">
    <source>
        <dbReference type="EMBL" id="AGX42814.1"/>
    </source>
</evidence>
<dbReference type="AlphaFoldDB" id="U5MPS7"/>
<dbReference type="PROSITE" id="PS00041">
    <property type="entry name" value="HTH_ARAC_FAMILY_1"/>
    <property type="match status" value="1"/>
</dbReference>
<gene>
    <name evidence="5" type="ORF">CLSA_c18210</name>
</gene>